<dbReference type="GO" id="GO:0004888">
    <property type="term" value="F:transmembrane signaling receptor activity"/>
    <property type="evidence" value="ECO:0007669"/>
    <property type="project" value="InterPro"/>
</dbReference>
<organism evidence="7 8">
    <name type="scientific">Enterobacter cancerogenus</name>
    <dbReference type="NCBI Taxonomy" id="69218"/>
    <lineage>
        <taxon>Bacteria</taxon>
        <taxon>Pseudomonadati</taxon>
        <taxon>Pseudomonadota</taxon>
        <taxon>Gammaproteobacteria</taxon>
        <taxon>Enterobacterales</taxon>
        <taxon>Enterobacteriaceae</taxon>
        <taxon>Enterobacter</taxon>
        <taxon>Enterobacter cloacae complex</taxon>
    </lineage>
</organism>
<gene>
    <name evidence="7" type="primary">trg_1</name>
    <name evidence="7" type="ORF">NCTC12126_01995</name>
</gene>
<evidence type="ECO:0000256" key="4">
    <source>
        <dbReference type="ARBA" id="ARBA00029447"/>
    </source>
</evidence>
<evidence type="ECO:0000256" key="1">
    <source>
        <dbReference type="ARBA" id="ARBA00022481"/>
    </source>
</evidence>
<accession>A0A484XJU9</accession>
<evidence type="ECO:0000259" key="6">
    <source>
        <dbReference type="PROSITE" id="PS50111"/>
    </source>
</evidence>
<keyword evidence="3 5" id="KW-0807">Transducer</keyword>
<dbReference type="InterPro" id="IPR004090">
    <property type="entry name" value="Chemotax_Me-accpt_rcpt"/>
</dbReference>
<keyword evidence="1" id="KW-0488">Methylation</keyword>
<name>A0A484XJU9_9ENTR</name>
<dbReference type="GO" id="GO:0006935">
    <property type="term" value="P:chemotaxis"/>
    <property type="evidence" value="ECO:0007669"/>
    <property type="project" value="UniProtKB-KW"/>
</dbReference>
<evidence type="ECO:0000313" key="7">
    <source>
        <dbReference type="EMBL" id="VFS22709.1"/>
    </source>
</evidence>
<evidence type="ECO:0000256" key="2">
    <source>
        <dbReference type="ARBA" id="ARBA00022500"/>
    </source>
</evidence>
<feature type="domain" description="Methyl-accepting transducer" evidence="6">
    <location>
        <begin position="1"/>
        <end position="62"/>
    </location>
</feature>
<dbReference type="SUPFAM" id="SSF58104">
    <property type="entry name" value="Methyl-accepting chemotaxis protein (MCP) signaling domain"/>
    <property type="match status" value="1"/>
</dbReference>
<protein>
    <submittedName>
        <fullName evidence="7">Methyl-accepting chemotaxis sensory transducer</fullName>
    </submittedName>
</protein>
<sequence>MIDNVAFQTNILALNAAIEAAHAGNQGRGFAVVAREVGLLARKSSHSTQTIPGADQSLAAGH</sequence>
<dbReference type="EMBL" id="CAADIW010000012">
    <property type="protein sequence ID" value="VFS22709.1"/>
    <property type="molecule type" value="Genomic_DNA"/>
</dbReference>
<dbReference type="PANTHER" id="PTHR43531:SF14">
    <property type="entry name" value="METHYL-ACCEPTING CHEMOTAXIS PROTEIN I-RELATED"/>
    <property type="match status" value="1"/>
</dbReference>
<dbReference type="PROSITE" id="PS50111">
    <property type="entry name" value="CHEMOTAXIS_TRANSDUC_2"/>
    <property type="match status" value="1"/>
</dbReference>
<evidence type="ECO:0000256" key="3">
    <source>
        <dbReference type="ARBA" id="ARBA00023224"/>
    </source>
</evidence>
<reference evidence="7 8" key="1">
    <citation type="submission" date="2019-03" db="EMBL/GenBank/DDBJ databases">
        <authorList>
            <consortium name="Pathogen Informatics"/>
        </authorList>
    </citation>
    <scope>NUCLEOTIDE SEQUENCE [LARGE SCALE GENOMIC DNA]</scope>
    <source>
        <strain evidence="7 8">NCTC12126</strain>
    </source>
</reference>
<dbReference type="PANTHER" id="PTHR43531">
    <property type="entry name" value="PROTEIN ICFG"/>
    <property type="match status" value="1"/>
</dbReference>
<proteinExistence type="inferred from homology"/>
<dbReference type="Gene3D" id="1.10.287.950">
    <property type="entry name" value="Methyl-accepting chemotaxis protein"/>
    <property type="match status" value="1"/>
</dbReference>
<dbReference type="AlphaFoldDB" id="A0A484XJU9"/>
<dbReference type="PRINTS" id="PR00260">
    <property type="entry name" value="CHEMTRNSDUCR"/>
</dbReference>
<dbReference type="GO" id="GO:0005886">
    <property type="term" value="C:plasma membrane"/>
    <property type="evidence" value="ECO:0007669"/>
    <property type="project" value="TreeGrafter"/>
</dbReference>
<dbReference type="InterPro" id="IPR004089">
    <property type="entry name" value="MCPsignal_dom"/>
</dbReference>
<dbReference type="Proteomes" id="UP000351155">
    <property type="component" value="Unassembled WGS sequence"/>
</dbReference>
<evidence type="ECO:0000256" key="5">
    <source>
        <dbReference type="PROSITE-ProRule" id="PRU00284"/>
    </source>
</evidence>
<evidence type="ECO:0000313" key="8">
    <source>
        <dbReference type="Proteomes" id="UP000351155"/>
    </source>
</evidence>
<comment type="similarity">
    <text evidence="4">Belongs to the methyl-accepting chemotaxis (MCP) protein family.</text>
</comment>
<dbReference type="Pfam" id="PF00015">
    <property type="entry name" value="MCPsignal"/>
    <property type="match status" value="1"/>
</dbReference>
<keyword evidence="2" id="KW-0145">Chemotaxis</keyword>
<dbReference type="InterPro" id="IPR051310">
    <property type="entry name" value="MCP_chemotaxis"/>
</dbReference>
<dbReference type="GO" id="GO:0007165">
    <property type="term" value="P:signal transduction"/>
    <property type="evidence" value="ECO:0007669"/>
    <property type="project" value="UniProtKB-KW"/>
</dbReference>